<dbReference type="SUPFAM" id="SSF53383">
    <property type="entry name" value="PLP-dependent transferases"/>
    <property type="match status" value="1"/>
</dbReference>
<sequence length="428" mass="47215">MNLDKDILHNLFEIEESIIQKVDDIEASLSETFEKIDAIKAFNQYKVINKMQEANLSDQHFNWTTGYGYNDIGRDKLEEIYAAVFGVEDAIVRPTIVNGTHALTLCLTGLLRSGDEMIAVTGKPYDTLNELIGISGNYPASFKNTNISYKQIDFLINGEIDFPAIEEKVSEKTKLVYIQRSTGYGFRKAVNIQTIKKIVDLVKAKNPGVICMVDNCYGEFLETKEPTEVGVDILAGSLIKNPGGGLALSGGYIVGKRHLIELISYKLTSPGIGKECGLTFGLNRSMFQGLFLAPHVVGEAIKGAVFCSKLFENEGYEVKPKYNEDRSDIIQAIKLEDEEKVLAFCKGVQAAAPVDAFVTPIPWDMPGYDNPVIMAAGAFIQGSSIELSADAPIKPPYIVYFQGGLTYEHSKLGALKALQNIKDLKRRK</sequence>
<accession>A0A1H9YMP2</accession>
<dbReference type="GO" id="GO:0016829">
    <property type="term" value="F:lyase activity"/>
    <property type="evidence" value="ECO:0007669"/>
    <property type="project" value="UniProtKB-KW"/>
</dbReference>
<evidence type="ECO:0000313" key="2">
    <source>
        <dbReference type="Proteomes" id="UP000199568"/>
    </source>
</evidence>
<dbReference type="Pfam" id="PF06838">
    <property type="entry name" value="Met_gamma_lyase"/>
    <property type="match status" value="1"/>
</dbReference>
<gene>
    <name evidence="1" type="ORF">SAMN05660297_00292</name>
</gene>
<keyword evidence="2" id="KW-1185">Reference proteome</keyword>
<protein>
    <submittedName>
        <fullName evidence="1">Cystathionine beta-lyase family protein involved in aluminum resistance</fullName>
    </submittedName>
</protein>
<dbReference type="Gene3D" id="3.40.640.10">
    <property type="entry name" value="Type I PLP-dependent aspartate aminotransferase-like (Major domain)"/>
    <property type="match status" value="1"/>
</dbReference>
<dbReference type="RefSeq" id="WP_090438195.1">
    <property type="nucleotide sequence ID" value="NZ_FOHU01000001.1"/>
</dbReference>
<dbReference type="InterPro" id="IPR015421">
    <property type="entry name" value="PyrdxlP-dep_Trfase_major"/>
</dbReference>
<dbReference type="PANTHER" id="PTHR46658">
    <property type="entry name" value="CYS OR MET METABOLISM PYRIDOXAL-PHOSPHATE-DEPENDENT ENZYME"/>
    <property type="match status" value="1"/>
</dbReference>
<dbReference type="InterPro" id="IPR015424">
    <property type="entry name" value="PyrdxlP-dep_Trfase"/>
</dbReference>
<name>A0A1H9YMP2_9FIRM</name>
<dbReference type="STRING" id="426128.SAMN05660297_00292"/>
<organism evidence="1 2">
    <name type="scientific">Natronincola peptidivorans</name>
    <dbReference type="NCBI Taxonomy" id="426128"/>
    <lineage>
        <taxon>Bacteria</taxon>
        <taxon>Bacillati</taxon>
        <taxon>Bacillota</taxon>
        <taxon>Clostridia</taxon>
        <taxon>Peptostreptococcales</taxon>
        <taxon>Natronincolaceae</taxon>
        <taxon>Natronincola</taxon>
    </lineage>
</organism>
<proteinExistence type="predicted"/>
<keyword evidence="1" id="KW-0456">Lyase</keyword>
<dbReference type="AlphaFoldDB" id="A0A1H9YMP2"/>
<reference evidence="1 2" key="1">
    <citation type="submission" date="2016-10" db="EMBL/GenBank/DDBJ databases">
        <authorList>
            <person name="de Groot N.N."/>
        </authorList>
    </citation>
    <scope>NUCLEOTIDE SEQUENCE [LARGE SCALE GENOMIC DNA]</scope>
    <source>
        <strain evidence="1 2">DSM 18979</strain>
    </source>
</reference>
<dbReference type="PANTHER" id="PTHR46658:SF1">
    <property type="entry name" value="CYS OR MET METABOLISM PYRIDOXAL-PHOSPHATE-DEPENDENT ENZYME"/>
    <property type="match status" value="1"/>
</dbReference>
<dbReference type="EMBL" id="FOHU01000001">
    <property type="protein sequence ID" value="SES69883.1"/>
    <property type="molecule type" value="Genomic_DNA"/>
</dbReference>
<evidence type="ECO:0000313" key="1">
    <source>
        <dbReference type="EMBL" id="SES69883.1"/>
    </source>
</evidence>
<dbReference type="Proteomes" id="UP000199568">
    <property type="component" value="Unassembled WGS sequence"/>
</dbReference>
<dbReference type="Gene3D" id="3.90.1150.60">
    <property type="entry name" value="Methioning gamme-lyase, C-terminal domain"/>
    <property type="match status" value="1"/>
</dbReference>
<dbReference type="InterPro" id="IPR009651">
    <property type="entry name" value="Met_g_lyase_put"/>
</dbReference>
<dbReference type="OrthoDB" id="9764766at2"/>